<comment type="similarity">
    <text evidence="2">Belongs to the EFR3 family.</text>
</comment>
<protein>
    <recommendedName>
        <fullName evidence="4">Protein EFR3</fullName>
        <ecNumber evidence="3">2.7.1.160</ecNumber>
    </recommendedName>
</protein>
<name>A0ABX8ICG7_9ASCO</name>
<dbReference type="Pfam" id="PF05347">
    <property type="entry name" value="Complex1_LYR"/>
    <property type="match status" value="1"/>
</dbReference>
<dbReference type="InterPro" id="IPR039786">
    <property type="entry name" value="EFR3"/>
</dbReference>
<evidence type="ECO:0000256" key="5">
    <source>
        <dbReference type="ARBA" id="ARBA00047949"/>
    </source>
</evidence>
<feature type="compositionally biased region" description="Polar residues" evidence="6">
    <location>
        <begin position="1152"/>
        <end position="1171"/>
    </location>
</feature>
<dbReference type="PANTHER" id="PTHR47766">
    <property type="entry name" value="PROTEIN EFR3"/>
    <property type="match status" value="1"/>
</dbReference>
<feature type="region of interest" description="Disordered" evidence="6">
    <location>
        <begin position="1125"/>
        <end position="1200"/>
    </location>
</feature>
<dbReference type="InterPro" id="IPR042080">
    <property type="entry name" value="RNA_2'-PTrans_N"/>
</dbReference>
<evidence type="ECO:0000256" key="4">
    <source>
        <dbReference type="ARBA" id="ARBA00017967"/>
    </source>
</evidence>
<sequence length="1269" mass="140722">MTKSALSVYRSALRATRTAFNGDAKILAASRLKIREGYDKNRNLTDKDEINKAINDLDEVAKFLVKNIVQAEEQEKDRYYLKFHKDTELGDNATIKQNNRANMGSLAGAKVRLKEKLPIDSRGYVELTTILNHPRIKTHRATVEEVEKVVAENDKKRFTIETRADGNQYICANQGHSLDSVTEENLQPLPYGDMPDNVYHGTFANKLEAINSSGGLLRMKRNHIHFTSDAEWSQSGIRKTCTVLIYLDLDKCKEQGLEFFRSANGSSRFSHASPDSSGKYLPLTTATETAIPASKGSPFPEPPLSALITAAEYTRARSVDCLPTSAPRAHPFPHPHAVSSSTVPQTVFEYTPMNNVKLRTHAEPPPPAPDTRICQWYCCDCGKAYGTLRSEALGECKPHEAMRIVPQHKHQKLILQCYPPGKLSDKKPNPSELSYLLYYASTRRIKLVKVVDFLEAKTKRDVKGSKSGNLQVTLGILSALIDKCADNLNAFATQVVSILHTMLSVKELPLCKSLVSTYGVLCSKLDGGLFTGDKSFVESFTSFTDSFITTGVTQSSGSTTNKAEWRLVALSTSKHVFNCLGFNSRLSRKFVSKCVPLLAETVLSNATQGTLLARLNSNLNVEDDKLHSLNKTVTARTAAQAREIEEHLEADAVSDSDLNEEALAALKALFNTSLSNQISEATNEVVDFNFANSSQTEVDNWGITFLEMCASWIPVQLRFIALSTLLHRLSAASDKTDDNSKNYRVLAHTAKSLLGLVSSNFNMIGLSISDVIQQLLTLQTNLHLSLADYFDAAEIKDLSKIYTQCVCNLSSHIYYFDQVQDSIEGILMQVDSVMLHADSHKTSRVQELVLVLLDNISKVMNLLTRKSSSITRNEATLENWDLGLQLLTIDKSYEEFASEASTEQKASLEAKFLQVFHEFLEIEFLKSGGKASPRKASPKIVYSESNSTEGPDRFLIPDYNEYISHSQNFLINILVHTNEYLASPSSPSVSKSLLRTLQTLLNVTGINFVHNFIPLFSYWQLIDGTGSSVEVEKDKFAYSLLKSSVEVLNEKYADLLETDLTKSSLWDALSQDINDRQTALSSGGTFKTRVTQDLIYEFFATTSVSSYINPQKSVSLDVSKIHYDHDSRANSKTPKTEEADRFQDARDRVDSVNGNGSSFGLGNANDISSIHSGLANGHAKGNGQGDSSAQETLNSNNSFNLQHTNNYRYSLLPKVSDLKNTVNGQTPDDRFSFQQNSTPRSVLQKNAPATDMRSILKSLSSEEDKNIVV</sequence>
<dbReference type="PANTHER" id="PTHR47766:SF1">
    <property type="entry name" value="PROTEIN EFR3"/>
    <property type="match status" value="1"/>
</dbReference>
<feature type="compositionally biased region" description="Polar residues" evidence="6">
    <location>
        <begin position="1185"/>
        <end position="1200"/>
    </location>
</feature>
<dbReference type="Gene3D" id="1.10.10.970">
    <property type="entry name" value="RNA 2'-phosphotransferase, Tpt1/KptA family, N-terminal domain"/>
    <property type="match status" value="1"/>
</dbReference>
<dbReference type="SUPFAM" id="SSF56399">
    <property type="entry name" value="ADP-ribosylation"/>
    <property type="match status" value="1"/>
</dbReference>
<dbReference type="InterPro" id="IPR008011">
    <property type="entry name" value="Complex1_LYR_dom"/>
</dbReference>
<evidence type="ECO:0000313" key="9">
    <source>
        <dbReference type="Proteomes" id="UP000825434"/>
    </source>
</evidence>
<dbReference type="EC" id="2.7.1.160" evidence="3"/>
<reference evidence="8 9" key="1">
    <citation type="submission" date="2021-06" db="EMBL/GenBank/DDBJ databases">
        <title>Candida outbreak in Lebanon.</title>
        <authorList>
            <person name="Finianos M."/>
        </authorList>
    </citation>
    <scope>NUCLEOTIDE SEQUENCE [LARGE SCALE GENOMIC DNA]</scope>
    <source>
        <strain evidence="8">CA3LBN</strain>
    </source>
</reference>
<dbReference type="Gene3D" id="3.20.170.30">
    <property type="match status" value="1"/>
</dbReference>
<organism evidence="8 9">
    <name type="scientific">Candidozyma haemuli</name>
    <dbReference type="NCBI Taxonomy" id="45357"/>
    <lineage>
        <taxon>Eukaryota</taxon>
        <taxon>Fungi</taxon>
        <taxon>Dikarya</taxon>
        <taxon>Ascomycota</taxon>
        <taxon>Saccharomycotina</taxon>
        <taxon>Pichiomycetes</taxon>
        <taxon>Metschnikowiaceae</taxon>
        <taxon>Candidozyma</taxon>
    </lineage>
</organism>
<evidence type="ECO:0000256" key="1">
    <source>
        <dbReference type="ARBA" id="ARBA00003343"/>
    </source>
</evidence>
<dbReference type="Proteomes" id="UP000825434">
    <property type="component" value="Chromosome 7"/>
</dbReference>
<accession>A0ABX8ICG7</accession>
<gene>
    <name evidence="8" type="ORF">CA3LBN_004594</name>
</gene>
<dbReference type="Pfam" id="PF21072">
    <property type="entry name" value="EFR3"/>
    <property type="match status" value="1"/>
</dbReference>
<proteinExistence type="inferred from homology"/>
<feature type="domain" description="Complex 1 LYR protein" evidence="7">
    <location>
        <begin position="4"/>
        <end position="56"/>
    </location>
</feature>
<dbReference type="Pfam" id="PF01885">
    <property type="entry name" value="PTS_2-RNA"/>
    <property type="match status" value="1"/>
</dbReference>
<evidence type="ECO:0000256" key="6">
    <source>
        <dbReference type="SAM" id="MobiDB-lite"/>
    </source>
</evidence>
<dbReference type="InterPro" id="IPR045298">
    <property type="entry name" value="Complex1_LYR_LYRM7"/>
</dbReference>
<dbReference type="InterPro" id="IPR042081">
    <property type="entry name" value="RNA_2'-PTrans_C"/>
</dbReference>
<keyword evidence="9" id="KW-1185">Reference proteome</keyword>
<feature type="compositionally biased region" description="Basic and acidic residues" evidence="6">
    <location>
        <begin position="1125"/>
        <end position="1150"/>
    </location>
</feature>
<evidence type="ECO:0000256" key="3">
    <source>
        <dbReference type="ARBA" id="ARBA00012007"/>
    </source>
</evidence>
<dbReference type="EMBL" id="CP076667">
    <property type="protein sequence ID" value="QWU90233.1"/>
    <property type="molecule type" value="Genomic_DNA"/>
</dbReference>
<evidence type="ECO:0000259" key="7">
    <source>
        <dbReference type="Pfam" id="PF05347"/>
    </source>
</evidence>
<comment type="function">
    <text evidence="1">Catalyzes the last step of tRNA splicing, the transfer of the splice junction 2'-phosphate from ligated tRNA to NAD to produce ADP-ribose 1''-2'' cyclic phosphate.</text>
</comment>
<evidence type="ECO:0000313" key="8">
    <source>
        <dbReference type="EMBL" id="QWU90233.1"/>
    </source>
</evidence>
<dbReference type="CDD" id="cd20267">
    <property type="entry name" value="Complex1_LYR_LYRM7"/>
    <property type="match status" value="1"/>
</dbReference>
<dbReference type="InterPro" id="IPR002745">
    <property type="entry name" value="Ptrans_KptA/Tpt1"/>
</dbReference>
<dbReference type="InterPro" id="IPR049150">
    <property type="entry name" value="EFR3_HEAT-like_rpt"/>
</dbReference>
<evidence type="ECO:0000256" key="2">
    <source>
        <dbReference type="ARBA" id="ARBA00010216"/>
    </source>
</evidence>
<comment type="catalytic activity">
    <reaction evidence="5">
        <text>2'-phospho-[ligated tRNA] + NAD(+) = mature tRNA + ADP-alpha-D-ribose 1'',2''-cyclic phosphate + nicotinamide</text>
        <dbReference type="Rhea" id="RHEA:23324"/>
        <dbReference type="Rhea" id="RHEA-COMP:11106"/>
        <dbReference type="Rhea" id="RHEA-COMP:11107"/>
        <dbReference type="ChEBI" id="CHEBI:17154"/>
        <dbReference type="ChEBI" id="CHEBI:57540"/>
        <dbReference type="ChEBI" id="CHEBI:76596"/>
        <dbReference type="ChEBI" id="CHEBI:82883"/>
        <dbReference type="ChEBI" id="CHEBI:85027"/>
        <dbReference type="EC" id="2.7.1.160"/>
    </reaction>
</comment>